<evidence type="ECO:0000259" key="1">
    <source>
        <dbReference type="Pfam" id="PF00550"/>
    </source>
</evidence>
<evidence type="ECO:0000313" key="3">
    <source>
        <dbReference type="Proteomes" id="UP000323454"/>
    </source>
</evidence>
<evidence type="ECO:0000313" key="2">
    <source>
        <dbReference type="EMBL" id="KAA2257281.1"/>
    </source>
</evidence>
<feature type="domain" description="Carrier" evidence="1">
    <location>
        <begin position="15"/>
        <end position="72"/>
    </location>
</feature>
<dbReference type="EMBL" id="VUOB01000046">
    <property type="protein sequence ID" value="KAA2257281.1"/>
    <property type="molecule type" value="Genomic_DNA"/>
</dbReference>
<sequence length="94" mass="10168">MKDELRRFIIEALREMNYDVSDVSDTTELGPAGLDLESLALADLAVQLEDQYGIKFGDDDMESLALLTLAEFTTVLADHVAARNGAAAVADNHA</sequence>
<dbReference type="RefSeq" id="WP_149852299.1">
    <property type="nucleotide sequence ID" value="NZ_VUOB01000046.1"/>
</dbReference>
<dbReference type="AlphaFoldDB" id="A0A5B2X241"/>
<name>A0A5B2X241_9PSEU</name>
<dbReference type="OrthoDB" id="3401807at2"/>
<comment type="caution">
    <text evidence="2">The sequence shown here is derived from an EMBL/GenBank/DDBJ whole genome shotgun (WGS) entry which is preliminary data.</text>
</comment>
<dbReference type="InterPro" id="IPR036736">
    <property type="entry name" value="ACP-like_sf"/>
</dbReference>
<protein>
    <submittedName>
        <fullName evidence="2">Acyl carrier protein</fullName>
    </submittedName>
</protein>
<dbReference type="Pfam" id="PF00550">
    <property type="entry name" value="PP-binding"/>
    <property type="match status" value="1"/>
</dbReference>
<organism evidence="2 3">
    <name type="scientific">Solihabitans fulvus</name>
    <dbReference type="NCBI Taxonomy" id="1892852"/>
    <lineage>
        <taxon>Bacteria</taxon>
        <taxon>Bacillati</taxon>
        <taxon>Actinomycetota</taxon>
        <taxon>Actinomycetes</taxon>
        <taxon>Pseudonocardiales</taxon>
        <taxon>Pseudonocardiaceae</taxon>
        <taxon>Solihabitans</taxon>
    </lineage>
</organism>
<dbReference type="InterPro" id="IPR009081">
    <property type="entry name" value="PP-bd_ACP"/>
</dbReference>
<dbReference type="Proteomes" id="UP000323454">
    <property type="component" value="Unassembled WGS sequence"/>
</dbReference>
<dbReference type="SUPFAM" id="SSF47336">
    <property type="entry name" value="ACP-like"/>
    <property type="match status" value="1"/>
</dbReference>
<accession>A0A5B2X241</accession>
<reference evidence="2 3" key="2">
    <citation type="submission" date="2019-09" db="EMBL/GenBank/DDBJ databases">
        <authorList>
            <person name="Jin C."/>
        </authorList>
    </citation>
    <scope>NUCLEOTIDE SEQUENCE [LARGE SCALE GENOMIC DNA]</scope>
    <source>
        <strain evidence="2 3">AN110305</strain>
    </source>
</reference>
<keyword evidence="3" id="KW-1185">Reference proteome</keyword>
<dbReference type="Gene3D" id="1.10.1200.10">
    <property type="entry name" value="ACP-like"/>
    <property type="match status" value="1"/>
</dbReference>
<gene>
    <name evidence="2" type="ORF">F0L68_25320</name>
</gene>
<proteinExistence type="predicted"/>
<reference evidence="2 3" key="1">
    <citation type="submission" date="2019-09" db="EMBL/GenBank/DDBJ databases">
        <title>Goodfellowia gen. nov., a new genus of the Pseudonocardineae related to Actinoalloteichus, containing Goodfellowia coeruleoviolacea gen. nov., comb. nov. gen. nov., comb. nov.</title>
        <authorList>
            <person name="Labeda D."/>
        </authorList>
    </citation>
    <scope>NUCLEOTIDE SEQUENCE [LARGE SCALE GENOMIC DNA]</scope>
    <source>
        <strain evidence="2 3">AN110305</strain>
    </source>
</reference>